<dbReference type="InterPro" id="IPR011990">
    <property type="entry name" value="TPR-like_helical_dom_sf"/>
</dbReference>
<reference evidence="2 3" key="1">
    <citation type="submission" date="2015-09" db="EMBL/GenBank/DDBJ databases">
        <title>Draft genome of the parasitic nematode Teladorsagia circumcincta isolate WARC Sus (inbred).</title>
        <authorList>
            <person name="Mitreva M."/>
        </authorList>
    </citation>
    <scope>NUCLEOTIDE SEQUENCE [LARGE SCALE GENOMIC DNA]</scope>
    <source>
        <strain evidence="2 3">S</strain>
    </source>
</reference>
<evidence type="ECO:0000256" key="1">
    <source>
        <dbReference type="PROSITE-ProRule" id="PRU00339"/>
    </source>
</evidence>
<name>A0A2G9USD8_TELCI</name>
<accession>A0A2G9USD8</accession>
<dbReference type="Pfam" id="PF13424">
    <property type="entry name" value="TPR_12"/>
    <property type="match status" value="1"/>
</dbReference>
<dbReference type="SUPFAM" id="SSF48452">
    <property type="entry name" value="TPR-like"/>
    <property type="match status" value="1"/>
</dbReference>
<keyword evidence="1" id="KW-0802">TPR repeat</keyword>
<dbReference type="OrthoDB" id="286233at2759"/>
<evidence type="ECO:0000313" key="2">
    <source>
        <dbReference type="EMBL" id="PIO73056.1"/>
    </source>
</evidence>
<dbReference type="PROSITE" id="PS50005">
    <property type="entry name" value="TPR"/>
    <property type="match status" value="1"/>
</dbReference>
<keyword evidence="3" id="KW-1185">Reference proteome</keyword>
<dbReference type="Gene3D" id="1.25.40.10">
    <property type="entry name" value="Tetratricopeptide repeat domain"/>
    <property type="match status" value="1"/>
</dbReference>
<protein>
    <submittedName>
        <fullName evidence="2">Uncharacterized protein</fullName>
    </submittedName>
</protein>
<dbReference type="Proteomes" id="UP000230423">
    <property type="component" value="Unassembled WGS sequence"/>
</dbReference>
<evidence type="ECO:0000313" key="3">
    <source>
        <dbReference type="Proteomes" id="UP000230423"/>
    </source>
</evidence>
<gene>
    <name evidence="2" type="ORF">TELCIR_04987</name>
</gene>
<organism evidence="2 3">
    <name type="scientific">Teladorsagia circumcincta</name>
    <name type="common">Brown stomach worm</name>
    <name type="synonym">Ostertagia circumcincta</name>
    <dbReference type="NCBI Taxonomy" id="45464"/>
    <lineage>
        <taxon>Eukaryota</taxon>
        <taxon>Metazoa</taxon>
        <taxon>Ecdysozoa</taxon>
        <taxon>Nematoda</taxon>
        <taxon>Chromadorea</taxon>
        <taxon>Rhabditida</taxon>
        <taxon>Rhabditina</taxon>
        <taxon>Rhabditomorpha</taxon>
        <taxon>Strongyloidea</taxon>
        <taxon>Trichostrongylidae</taxon>
        <taxon>Teladorsagia</taxon>
    </lineage>
</organism>
<dbReference type="SMART" id="SM00028">
    <property type="entry name" value="TPR"/>
    <property type="match status" value="1"/>
</dbReference>
<proteinExistence type="predicted"/>
<dbReference type="AlphaFoldDB" id="A0A2G9USD8"/>
<dbReference type="EMBL" id="KZ345532">
    <property type="protein sequence ID" value="PIO73056.1"/>
    <property type="molecule type" value="Genomic_DNA"/>
</dbReference>
<sequence>MCSEGFNKPGHERKLATTFYYIADAYFLLGDCKKALQYLLKAMEIGERFDDNHLKQLIYSKLSSTYVLLSESQLASKFSREAVKARIRIKERNTCSCSENDRGLSREELLEVWTSTRRTDSDNQYS</sequence>
<feature type="repeat" description="TPR" evidence="1">
    <location>
        <begin position="16"/>
        <end position="49"/>
    </location>
</feature>
<dbReference type="InterPro" id="IPR019734">
    <property type="entry name" value="TPR_rpt"/>
</dbReference>